<dbReference type="GO" id="GO:0009247">
    <property type="term" value="P:glycolipid biosynthetic process"/>
    <property type="evidence" value="ECO:0007669"/>
    <property type="project" value="TreeGrafter"/>
</dbReference>
<dbReference type="InterPro" id="IPR036291">
    <property type="entry name" value="NAD(P)-bd_dom_sf"/>
</dbReference>
<dbReference type="InterPro" id="IPR051276">
    <property type="entry name" value="Saccharopine_DH-like_oxidrdct"/>
</dbReference>
<evidence type="ECO:0000313" key="4">
    <source>
        <dbReference type="Proteomes" id="UP000015241"/>
    </source>
</evidence>
<dbReference type="PANTHER" id="PTHR12286:SF5">
    <property type="entry name" value="SACCHAROPINE DEHYDROGENASE-LIKE OXIDOREDUCTASE"/>
    <property type="match status" value="1"/>
</dbReference>
<reference evidence="3 4" key="1">
    <citation type="journal article" date="2012" name="Science">
        <title>The Paleozoic origin of enzymatic lignin decomposition reconstructed from 31 fungal genomes.</title>
        <authorList>
            <person name="Floudas D."/>
            <person name="Binder M."/>
            <person name="Riley R."/>
            <person name="Barry K."/>
            <person name="Blanchette R.A."/>
            <person name="Henrissat B."/>
            <person name="Martinez A.T."/>
            <person name="Otillar R."/>
            <person name="Spatafora J.W."/>
            <person name="Yadav J.S."/>
            <person name="Aerts A."/>
            <person name="Benoit I."/>
            <person name="Boyd A."/>
            <person name="Carlson A."/>
            <person name="Copeland A."/>
            <person name="Coutinho P.M."/>
            <person name="de Vries R.P."/>
            <person name="Ferreira P."/>
            <person name="Findley K."/>
            <person name="Foster B."/>
            <person name="Gaskell J."/>
            <person name="Glotzer D."/>
            <person name="Gorecki P."/>
            <person name="Heitman J."/>
            <person name="Hesse C."/>
            <person name="Hori C."/>
            <person name="Igarashi K."/>
            <person name="Jurgens J.A."/>
            <person name="Kallen N."/>
            <person name="Kersten P."/>
            <person name="Kohler A."/>
            <person name="Kuees U."/>
            <person name="Kumar T.K.A."/>
            <person name="Kuo A."/>
            <person name="LaButti K."/>
            <person name="Larrondo L.F."/>
            <person name="Lindquist E."/>
            <person name="Ling A."/>
            <person name="Lombard V."/>
            <person name="Lucas S."/>
            <person name="Lundell T."/>
            <person name="Martin R."/>
            <person name="McLaughlin D.J."/>
            <person name="Morgenstern I."/>
            <person name="Morin E."/>
            <person name="Murat C."/>
            <person name="Nagy L.G."/>
            <person name="Nolan M."/>
            <person name="Ohm R.A."/>
            <person name="Patyshakuliyeva A."/>
            <person name="Rokas A."/>
            <person name="Ruiz-Duenas F.J."/>
            <person name="Sabat G."/>
            <person name="Salamov A."/>
            <person name="Samejima M."/>
            <person name="Schmutz J."/>
            <person name="Slot J.C."/>
            <person name="St John F."/>
            <person name="Stenlid J."/>
            <person name="Sun H."/>
            <person name="Sun S."/>
            <person name="Syed K."/>
            <person name="Tsang A."/>
            <person name="Wiebenga A."/>
            <person name="Young D."/>
            <person name="Pisabarro A."/>
            <person name="Eastwood D.C."/>
            <person name="Martin F."/>
            <person name="Cullen D."/>
            <person name="Grigoriev I.V."/>
            <person name="Hibbett D.S."/>
        </authorList>
    </citation>
    <scope>NUCLEOTIDE SEQUENCE</scope>
    <source>
        <strain evidence="4">FP-58527</strain>
    </source>
</reference>
<comment type="similarity">
    <text evidence="1">Belongs to the saccharopine dehydrogenase family.</text>
</comment>
<sequence>VRLVRLDVTKQDELEEAVKSARVVISTVGPYIFWGEAVSAACIKYGRHYVDLCGETPWIREMVIK</sequence>
<evidence type="ECO:0000313" key="3">
    <source>
        <dbReference type="EMBL" id="EPT00457.1"/>
    </source>
</evidence>
<dbReference type="EMBL" id="KE504149">
    <property type="protein sequence ID" value="EPT00457.1"/>
    <property type="molecule type" value="Genomic_DNA"/>
</dbReference>
<feature type="non-terminal residue" evidence="3">
    <location>
        <position position="1"/>
    </location>
</feature>
<dbReference type="GO" id="GO:0005811">
    <property type="term" value="C:lipid droplet"/>
    <property type="evidence" value="ECO:0007669"/>
    <property type="project" value="TreeGrafter"/>
</dbReference>
<dbReference type="InParanoid" id="S8E5W7"/>
<dbReference type="GO" id="GO:0005886">
    <property type="term" value="C:plasma membrane"/>
    <property type="evidence" value="ECO:0007669"/>
    <property type="project" value="TreeGrafter"/>
</dbReference>
<proteinExistence type="inferred from homology"/>
<dbReference type="PANTHER" id="PTHR12286">
    <property type="entry name" value="SACCHAROPINE DEHYDROGENASE-LIKE OXIDOREDUCTASE"/>
    <property type="match status" value="1"/>
</dbReference>
<dbReference type="InterPro" id="IPR005097">
    <property type="entry name" value="Sacchrp_dh_NADP-bd"/>
</dbReference>
<dbReference type="GO" id="GO:0005739">
    <property type="term" value="C:mitochondrion"/>
    <property type="evidence" value="ECO:0007669"/>
    <property type="project" value="TreeGrafter"/>
</dbReference>
<evidence type="ECO:0000256" key="1">
    <source>
        <dbReference type="ARBA" id="ARBA00038048"/>
    </source>
</evidence>
<name>S8E5W7_FOMSC</name>
<dbReference type="Gene3D" id="3.40.50.720">
    <property type="entry name" value="NAD(P)-binding Rossmann-like Domain"/>
    <property type="match status" value="1"/>
</dbReference>
<evidence type="ECO:0000259" key="2">
    <source>
        <dbReference type="Pfam" id="PF03435"/>
    </source>
</evidence>
<protein>
    <recommendedName>
        <fullName evidence="2">Saccharopine dehydrogenase NADP binding domain-containing protein</fullName>
    </recommendedName>
</protein>
<dbReference type="OrthoDB" id="10268090at2759"/>
<organism evidence="3 4">
    <name type="scientific">Fomitopsis schrenkii</name>
    <name type="common">Brown rot fungus</name>
    <dbReference type="NCBI Taxonomy" id="2126942"/>
    <lineage>
        <taxon>Eukaryota</taxon>
        <taxon>Fungi</taxon>
        <taxon>Dikarya</taxon>
        <taxon>Basidiomycota</taxon>
        <taxon>Agaricomycotina</taxon>
        <taxon>Agaricomycetes</taxon>
        <taxon>Polyporales</taxon>
        <taxon>Fomitopsis</taxon>
    </lineage>
</organism>
<dbReference type="HOGENOM" id="CLU_2855846_0_0_1"/>
<dbReference type="SUPFAM" id="SSF51735">
    <property type="entry name" value="NAD(P)-binding Rossmann-fold domains"/>
    <property type="match status" value="1"/>
</dbReference>
<gene>
    <name evidence="3" type="ORF">FOMPIDRAFT_1122648</name>
</gene>
<keyword evidence="4" id="KW-1185">Reference proteome</keyword>
<dbReference type="AlphaFoldDB" id="S8E5W7"/>
<accession>S8E5W7</accession>
<dbReference type="Proteomes" id="UP000015241">
    <property type="component" value="Unassembled WGS sequence"/>
</dbReference>
<dbReference type="Pfam" id="PF03435">
    <property type="entry name" value="Sacchrp_dh_NADP"/>
    <property type="match status" value="1"/>
</dbReference>
<feature type="domain" description="Saccharopine dehydrogenase NADP binding" evidence="2">
    <location>
        <begin position="4"/>
        <end position="63"/>
    </location>
</feature>